<dbReference type="InterPro" id="IPR045242">
    <property type="entry name" value="Syntaxin"/>
</dbReference>
<evidence type="ECO:0000256" key="5">
    <source>
        <dbReference type="ARBA" id="ARBA00022989"/>
    </source>
</evidence>
<proteinExistence type="inferred from homology"/>
<dbReference type="FunFam" id="1.20.58.70:FF:000011">
    <property type="entry name" value="Syntaxin 4"/>
    <property type="match status" value="1"/>
</dbReference>
<reference evidence="11" key="1">
    <citation type="submission" date="2021-06" db="EMBL/GenBank/DDBJ databases">
        <authorList>
            <person name="Hodson N. C."/>
            <person name="Mongue J. A."/>
            <person name="Jaron S. K."/>
        </authorList>
    </citation>
    <scope>NUCLEOTIDE SEQUENCE</scope>
</reference>
<dbReference type="CDD" id="cd00179">
    <property type="entry name" value="SynN"/>
    <property type="match status" value="1"/>
</dbReference>
<dbReference type="InterPro" id="IPR006012">
    <property type="entry name" value="Syntaxin/epimorphin_CS"/>
</dbReference>
<dbReference type="PANTHER" id="PTHR19957:SF307">
    <property type="entry name" value="PROTEIN SSO1-RELATED"/>
    <property type="match status" value="1"/>
</dbReference>
<comment type="caution">
    <text evidence="11">The sequence shown here is derived from an EMBL/GenBank/DDBJ whole genome shotgun (WGS) entry which is preliminary data.</text>
</comment>
<dbReference type="GO" id="GO:0012505">
    <property type="term" value="C:endomembrane system"/>
    <property type="evidence" value="ECO:0007669"/>
    <property type="project" value="TreeGrafter"/>
</dbReference>
<evidence type="ECO:0000256" key="3">
    <source>
        <dbReference type="ARBA" id="ARBA00022692"/>
    </source>
</evidence>
<dbReference type="OrthoDB" id="10255013at2759"/>
<evidence type="ECO:0000256" key="2">
    <source>
        <dbReference type="ARBA" id="ARBA00009063"/>
    </source>
</evidence>
<keyword evidence="12" id="KW-1185">Reference proteome</keyword>
<keyword evidence="6 9" id="KW-0472">Membrane</keyword>
<keyword evidence="5 9" id="KW-1133">Transmembrane helix</keyword>
<dbReference type="GO" id="GO:0048278">
    <property type="term" value="P:vesicle docking"/>
    <property type="evidence" value="ECO:0007669"/>
    <property type="project" value="TreeGrafter"/>
</dbReference>
<organism evidence="11 12">
    <name type="scientific">Allacma fusca</name>
    <dbReference type="NCBI Taxonomy" id="39272"/>
    <lineage>
        <taxon>Eukaryota</taxon>
        <taxon>Metazoa</taxon>
        <taxon>Ecdysozoa</taxon>
        <taxon>Arthropoda</taxon>
        <taxon>Hexapoda</taxon>
        <taxon>Collembola</taxon>
        <taxon>Symphypleona</taxon>
        <taxon>Sminthuridae</taxon>
        <taxon>Allacma</taxon>
    </lineage>
</organism>
<keyword evidence="4" id="KW-0532">Neurotransmitter transport</keyword>
<dbReference type="PANTHER" id="PTHR19957">
    <property type="entry name" value="SYNTAXIN"/>
    <property type="match status" value="1"/>
</dbReference>
<protein>
    <recommendedName>
        <fullName evidence="10">t-SNARE coiled-coil homology domain-containing protein</fullName>
    </recommendedName>
</protein>
<comment type="subcellular location">
    <subcellularLocation>
        <location evidence="1">Membrane</location>
        <topology evidence="1">Single-pass type IV membrane protein</topology>
    </subcellularLocation>
</comment>
<evidence type="ECO:0000256" key="9">
    <source>
        <dbReference type="SAM" id="Phobius"/>
    </source>
</evidence>
<dbReference type="GO" id="GO:0031201">
    <property type="term" value="C:SNARE complex"/>
    <property type="evidence" value="ECO:0007669"/>
    <property type="project" value="TreeGrafter"/>
</dbReference>
<comment type="similarity">
    <text evidence="2 7">Belongs to the syntaxin family.</text>
</comment>
<accession>A0A8J2Q3A4</accession>
<dbReference type="AlphaFoldDB" id="A0A8J2Q3A4"/>
<evidence type="ECO:0000256" key="7">
    <source>
        <dbReference type="RuleBase" id="RU003858"/>
    </source>
</evidence>
<evidence type="ECO:0000256" key="4">
    <source>
        <dbReference type="ARBA" id="ARBA00022775"/>
    </source>
</evidence>
<dbReference type="GO" id="GO:0005886">
    <property type="term" value="C:plasma membrane"/>
    <property type="evidence" value="ECO:0007669"/>
    <property type="project" value="TreeGrafter"/>
</dbReference>
<name>A0A8J2Q3A4_9HEXA</name>
<evidence type="ECO:0000313" key="12">
    <source>
        <dbReference type="Proteomes" id="UP000708208"/>
    </source>
</evidence>
<sequence length="288" mass="33124">MFRAQNRQALDSDDTVIPMEPLNYRLDQFLEQVDQLRKLSRDWEEDIMQVKKLQDQILSSPIPDDQAKQEMDRLTSTIKSSAVAIRSKLKEIELVVLKGEDESKETGIVSAELRIQKTQYSTLQRSFVDTMNSYSAAQTEYLDNCKARIKRQLEIVGSPYSDEDVERMIEDDSLAQNIFTQGIIHRTEEAKSMLADIEARHKDIIKLEKSITELHEMFSELADLVANQGEMIDRIETHVNEAQDAVEKGKEEIEIGHGEQISARMKKFYITIILLLVILFIGLIVYLT</sequence>
<dbReference type="Pfam" id="PF05739">
    <property type="entry name" value="SNARE"/>
    <property type="match status" value="1"/>
</dbReference>
<dbReference type="CDD" id="cd15848">
    <property type="entry name" value="SNARE_syntaxin1-like"/>
    <property type="match status" value="1"/>
</dbReference>
<keyword evidence="4" id="KW-0813">Transport</keyword>
<keyword evidence="8" id="KW-0175">Coiled coil</keyword>
<feature type="coiled-coil region" evidence="8">
    <location>
        <begin position="26"/>
        <end position="53"/>
    </location>
</feature>
<dbReference type="GO" id="GO:0006906">
    <property type="term" value="P:vesicle fusion"/>
    <property type="evidence" value="ECO:0007669"/>
    <property type="project" value="TreeGrafter"/>
</dbReference>
<dbReference type="PROSITE" id="PS00914">
    <property type="entry name" value="SYNTAXIN"/>
    <property type="match status" value="1"/>
</dbReference>
<feature type="domain" description="T-SNARE coiled-coil homology" evidence="10">
    <location>
        <begin position="194"/>
        <end position="256"/>
    </location>
</feature>
<dbReference type="PROSITE" id="PS50192">
    <property type="entry name" value="T_SNARE"/>
    <property type="match status" value="1"/>
</dbReference>
<dbReference type="SMART" id="SM00503">
    <property type="entry name" value="SynN"/>
    <property type="match status" value="1"/>
</dbReference>
<dbReference type="EMBL" id="CAJVCH010562233">
    <property type="protein sequence ID" value="CAG7831826.1"/>
    <property type="molecule type" value="Genomic_DNA"/>
</dbReference>
<evidence type="ECO:0000256" key="8">
    <source>
        <dbReference type="SAM" id="Coils"/>
    </source>
</evidence>
<dbReference type="SMART" id="SM00397">
    <property type="entry name" value="t_SNARE"/>
    <property type="match status" value="1"/>
</dbReference>
<keyword evidence="3 9" id="KW-0812">Transmembrane</keyword>
<evidence type="ECO:0000256" key="1">
    <source>
        <dbReference type="ARBA" id="ARBA00004211"/>
    </source>
</evidence>
<feature type="transmembrane region" description="Helical" evidence="9">
    <location>
        <begin position="268"/>
        <end position="287"/>
    </location>
</feature>
<dbReference type="Pfam" id="PF00804">
    <property type="entry name" value="Syntaxin"/>
    <property type="match status" value="1"/>
</dbReference>
<evidence type="ECO:0000313" key="11">
    <source>
        <dbReference type="EMBL" id="CAG7831826.1"/>
    </source>
</evidence>
<dbReference type="InterPro" id="IPR000727">
    <property type="entry name" value="T_SNARE_dom"/>
</dbReference>
<dbReference type="GO" id="GO:0006886">
    <property type="term" value="P:intracellular protein transport"/>
    <property type="evidence" value="ECO:0007669"/>
    <property type="project" value="InterPro"/>
</dbReference>
<evidence type="ECO:0000256" key="6">
    <source>
        <dbReference type="ARBA" id="ARBA00023136"/>
    </source>
</evidence>
<dbReference type="GO" id="GO:0000149">
    <property type="term" value="F:SNARE binding"/>
    <property type="evidence" value="ECO:0007669"/>
    <property type="project" value="TreeGrafter"/>
</dbReference>
<dbReference type="InterPro" id="IPR006011">
    <property type="entry name" value="Syntaxin_N"/>
</dbReference>
<evidence type="ECO:0000259" key="10">
    <source>
        <dbReference type="PROSITE" id="PS50192"/>
    </source>
</evidence>
<dbReference type="GO" id="GO:0006887">
    <property type="term" value="P:exocytosis"/>
    <property type="evidence" value="ECO:0007669"/>
    <property type="project" value="TreeGrafter"/>
</dbReference>
<dbReference type="GO" id="GO:0005484">
    <property type="term" value="F:SNAP receptor activity"/>
    <property type="evidence" value="ECO:0007669"/>
    <property type="project" value="InterPro"/>
</dbReference>
<dbReference type="Proteomes" id="UP000708208">
    <property type="component" value="Unassembled WGS sequence"/>
</dbReference>
<dbReference type="GO" id="GO:0006836">
    <property type="term" value="P:neurotransmitter transport"/>
    <property type="evidence" value="ECO:0007669"/>
    <property type="project" value="UniProtKB-KW"/>
</dbReference>
<gene>
    <name evidence="11" type="ORF">AFUS01_LOCUS41551</name>
</gene>